<reference evidence="2 3" key="1">
    <citation type="submission" date="2015-09" db="EMBL/GenBank/DDBJ databases">
        <title>Heavy metals and arsenic resistance mechanisms in polyextremophilic archaea of the family Ferroplasmaceae.</title>
        <authorList>
            <person name="Bulaev A.G."/>
            <person name="Kanygina A.V."/>
        </authorList>
    </citation>
    <scope>NUCLEOTIDE SEQUENCE [LARGE SCALE GENOMIC DNA]</scope>
    <source>
        <strain evidence="2 3">BH2</strain>
    </source>
</reference>
<keyword evidence="1" id="KW-0472">Membrane</keyword>
<dbReference type="GeneID" id="84222365"/>
<dbReference type="RefSeq" id="WP_048101644.1">
    <property type="nucleotide sequence ID" value="NZ_LKBH01000177.1"/>
</dbReference>
<sequence>MADVYIVIGVALLIVGIFSIFSNVLVIGIPLIIVAAFFLFQYYYSSGKHVNKKVSKITYDGIIETGLSKIERGTFYVDKDKFISEMSKIKDIVSLQGKMPEFGLDAIYFDFNTQASAEKFSMAINSTGVKASVLQERTQWKVKIDF</sequence>
<proteinExistence type="predicted"/>
<keyword evidence="3" id="KW-1185">Reference proteome</keyword>
<gene>
    <name evidence="2" type="ORF">AOG55_07380</name>
</gene>
<comment type="caution">
    <text evidence="2">The sequence shown here is derived from an EMBL/GenBank/DDBJ whole genome shotgun (WGS) entry which is preliminary data.</text>
</comment>
<evidence type="ECO:0000256" key="1">
    <source>
        <dbReference type="SAM" id="Phobius"/>
    </source>
</evidence>
<organism evidence="2 3">
    <name type="scientific">Acidiplasma cupricumulans</name>
    <dbReference type="NCBI Taxonomy" id="312540"/>
    <lineage>
        <taxon>Archaea</taxon>
        <taxon>Methanobacteriati</taxon>
        <taxon>Thermoplasmatota</taxon>
        <taxon>Thermoplasmata</taxon>
        <taxon>Thermoplasmatales</taxon>
        <taxon>Ferroplasmaceae</taxon>
        <taxon>Acidiplasma</taxon>
    </lineage>
</organism>
<protein>
    <submittedName>
        <fullName evidence="2">Uncharacterized protein</fullName>
    </submittedName>
</protein>
<name>A0A0Q0WI36_9ARCH</name>
<keyword evidence="1" id="KW-0812">Transmembrane</keyword>
<evidence type="ECO:0000313" key="2">
    <source>
        <dbReference type="EMBL" id="KQB35221.1"/>
    </source>
</evidence>
<dbReference type="Proteomes" id="UP000050301">
    <property type="component" value="Unassembled WGS sequence"/>
</dbReference>
<evidence type="ECO:0000313" key="3">
    <source>
        <dbReference type="Proteomes" id="UP000050301"/>
    </source>
</evidence>
<dbReference type="AlphaFoldDB" id="A0A0Q0WI36"/>
<dbReference type="InParanoid" id="A0A0Q0WI36"/>
<dbReference type="EMBL" id="LKBH01000177">
    <property type="protein sequence ID" value="KQB35221.1"/>
    <property type="molecule type" value="Genomic_DNA"/>
</dbReference>
<keyword evidence="1" id="KW-1133">Transmembrane helix</keyword>
<feature type="transmembrane region" description="Helical" evidence="1">
    <location>
        <begin position="6"/>
        <end position="39"/>
    </location>
</feature>
<accession>A0A0Q0WI36</accession>